<dbReference type="EMBL" id="AGNK02002808">
    <property type="status" value="NOT_ANNOTATED_CDS"/>
    <property type="molecule type" value="Genomic_DNA"/>
</dbReference>
<feature type="transmembrane region" description="Helical" evidence="7">
    <location>
        <begin position="80"/>
        <end position="102"/>
    </location>
</feature>
<dbReference type="HOGENOM" id="CLU_001265_30_5_1"/>
<dbReference type="GO" id="GO:0055085">
    <property type="term" value="P:transmembrane transport"/>
    <property type="evidence" value="ECO:0000318"/>
    <property type="project" value="GO_Central"/>
</dbReference>
<evidence type="ECO:0000256" key="7">
    <source>
        <dbReference type="SAM" id="Phobius"/>
    </source>
</evidence>
<feature type="transmembrane region" description="Helical" evidence="7">
    <location>
        <begin position="164"/>
        <end position="183"/>
    </location>
</feature>
<feature type="transmembrane region" description="Helical" evidence="7">
    <location>
        <begin position="38"/>
        <end position="60"/>
    </location>
</feature>
<dbReference type="eggNOG" id="KOG0254">
    <property type="taxonomic scope" value="Eukaryota"/>
</dbReference>
<feature type="transmembrane region" description="Helical" evidence="7">
    <location>
        <begin position="134"/>
        <end position="152"/>
    </location>
</feature>
<evidence type="ECO:0000259" key="8">
    <source>
        <dbReference type="PROSITE" id="PS50850"/>
    </source>
</evidence>
<dbReference type="AlphaFoldDB" id="K3XRV7"/>
<protein>
    <recommendedName>
        <fullName evidence="8">Major facilitator superfamily (MFS) profile domain-containing protein</fullName>
    </recommendedName>
</protein>
<dbReference type="InParanoid" id="K3XRV7"/>
<dbReference type="InterPro" id="IPR005829">
    <property type="entry name" value="Sugar_transporter_CS"/>
</dbReference>
<reference evidence="9" key="2">
    <citation type="submission" date="2018-08" db="UniProtKB">
        <authorList>
            <consortium name="EnsemblPlants"/>
        </authorList>
    </citation>
    <scope>IDENTIFICATION</scope>
    <source>
        <strain evidence="9">Yugu1</strain>
    </source>
</reference>
<accession>K3XRV7</accession>
<dbReference type="InterPro" id="IPR003663">
    <property type="entry name" value="Sugar/inositol_transpt"/>
</dbReference>
<evidence type="ECO:0000313" key="9">
    <source>
        <dbReference type="EnsemblPlants" id="KQL03950"/>
    </source>
</evidence>
<organism evidence="9 10">
    <name type="scientific">Setaria italica</name>
    <name type="common">Foxtail millet</name>
    <name type="synonym">Panicum italicum</name>
    <dbReference type="NCBI Taxonomy" id="4555"/>
    <lineage>
        <taxon>Eukaryota</taxon>
        <taxon>Viridiplantae</taxon>
        <taxon>Streptophyta</taxon>
        <taxon>Embryophyta</taxon>
        <taxon>Tracheophyta</taxon>
        <taxon>Spermatophyta</taxon>
        <taxon>Magnoliopsida</taxon>
        <taxon>Liliopsida</taxon>
        <taxon>Poales</taxon>
        <taxon>Poaceae</taxon>
        <taxon>PACMAD clade</taxon>
        <taxon>Panicoideae</taxon>
        <taxon>Panicodae</taxon>
        <taxon>Paniceae</taxon>
        <taxon>Cenchrinae</taxon>
        <taxon>Setaria</taxon>
    </lineage>
</organism>
<dbReference type="InterPro" id="IPR005828">
    <property type="entry name" value="MFS_sugar_transport-like"/>
</dbReference>
<evidence type="ECO:0000313" key="10">
    <source>
        <dbReference type="Proteomes" id="UP000004995"/>
    </source>
</evidence>
<feature type="transmembrane region" description="Helical" evidence="7">
    <location>
        <begin position="109"/>
        <end position="128"/>
    </location>
</feature>
<sequence>MVGPMEPEGRDAAGKPLLVRVAGGSGGNSRGSASSSSIAVVVGSTAVAVAGSFEFGLSIGYSSPSQLGIIRDLHLSLAEYSVFGSILTIGAMLGAIVSGSIADRAGRRGAMAISDVICALGYLLIAFSQNYWCLDIGRVLIGCGISLLSYVITPKNLKGGFATVNQFMICCGGSLAFVLGTFINWRTLAIVGVAPCLLQLLGLPVIPESPDGFSGHPGAFVAELQKLRGQGTDISEEASEIKVFTEKLQRLPKSKMLDLFQKDYLHAVIVGVGLMVLQQLGGVNGILFYASGVFVSAGFSSGNTGTVAMAVVQILMIGLGVLPMDKAGRRPLLIVSAAGTCLGCLLIGLSFLSKEQHWEMGLERARFGWPSGFHWILFTGHGGIPWVIMSEIFPINMKGSAGSLVTLAHSSSSQPSVGSQSYLWSA</sequence>
<dbReference type="SUPFAM" id="SSF103473">
    <property type="entry name" value="MFS general substrate transporter"/>
    <property type="match status" value="1"/>
</dbReference>
<keyword evidence="3" id="KW-0813">Transport</keyword>
<keyword evidence="5 7" id="KW-1133">Transmembrane helix</keyword>
<dbReference type="Gene3D" id="1.20.1250.20">
    <property type="entry name" value="MFS general substrate transporter like domains"/>
    <property type="match status" value="1"/>
</dbReference>
<dbReference type="PANTHER" id="PTHR48021">
    <property type="match status" value="1"/>
</dbReference>
<keyword evidence="4 7" id="KW-0812">Transmembrane</keyword>
<feature type="transmembrane region" description="Helical" evidence="7">
    <location>
        <begin position="331"/>
        <end position="352"/>
    </location>
</feature>
<dbReference type="PROSITE" id="PS50850">
    <property type="entry name" value="MFS"/>
    <property type="match status" value="1"/>
</dbReference>
<dbReference type="InterPro" id="IPR036259">
    <property type="entry name" value="MFS_trans_sf"/>
</dbReference>
<comment type="similarity">
    <text evidence="2">Belongs to the major facilitator superfamily. Sugar transporter (TC 2.A.1.1) family.</text>
</comment>
<dbReference type="PANTHER" id="PTHR48021:SF17">
    <property type="entry name" value="MAJOR FACILITATOR SUPERFAMILY (MFS) PROFILE DOMAIN-CONTAINING PROTEIN"/>
    <property type="match status" value="1"/>
</dbReference>
<dbReference type="STRING" id="4555.K3XRV7"/>
<dbReference type="InterPro" id="IPR050549">
    <property type="entry name" value="MFS_Trehalose_Transporter"/>
</dbReference>
<evidence type="ECO:0000256" key="2">
    <source>
        <dbReference type="ARBA" id="ARBA00010992"/>
    </source>
</evidence>
<proteinExistence type="inferred from homology"/>
<dbReference type="GO" id="GO:0022857">
    <property type="term" value="F:transmembrane transporter activity"/>
    <property type="evidence" value="ECO:0000318"/>
    <property type="project" value="GO_Central"/>
</dbReference>
<keyword evidence="10" id="KW-1185">Reference proteome</keyword>
<keyword evidence="6 7" id="KW-0472">Membrane</keyword>
<dbReference type="Pfam" id="PF00083">
    <property type="entry name" value="Sugar_tr"/>
    <property type="match status" value="1"/>
</dbReference>
<evidence type="ECO:0000256" key="3">
    <source>
        <dbReference type="ARBA" id="ARBA00022597"/>
    </source>
</evidence>
<keyword evidence="3" id="KW-0762">Sugar transport</keyword>
<evidence type="ECO:0000256" key="5">
    <source>
        <dbReference type="ARBA" id="ARBA00022989"/>
    </source>
</evidence>
<evidence type="ECO:0000256" key="1">
    <source>
        <dbReference type="ARBA" id="ARBA00004141"/>
    </source>
</evidence>
<reference evidence="10" key="1">
    <citation type="journal article" date="2012" name="Nat. Biotechnol.">
        <title>Reference genome sequence of the model plant Setaria.</title>
        <authorList>
            <person name="Bennetzen J.L."/>
            <person name="Schmutz J."/>
            <person name="Wang H."/>
            <person name="Percifield R."/>
            <person name="Hawkins J."/>
            <person name="Pontaroli A.C."/>
            <person name="Estep M."/>
            <person name="Feng L."/>
            <person name="Vaughn J.N."/>
            <person name="Grimwood J."/>
            <person name="Jenkins J."/>
            <person name="Barry K."/>
            <person name="Lindquist E."/>
            <person name="Hellsten U."/>
            <person name="Deshpande S."/>
            <person name="Wang X."/>
            <person name="Wu X."/>
            <person name="Mitros T."/>
            <person name="Triplett J."/>
            <person name="Yang X."/>
            <person name="Ye C.Y."/>
            <person name="Mauro-Herrera M."/>
            <person name="Wang L."/>
            <person name="Li P."/>
            <person name="Sharma M."/>
            <person name="Sharma R."/>
            <person name="Ronald P.C."/>
            <person name="Panaud O."/>
            <person name="Kellogg E.A."/>
            <person name="Brutnell T.P."/>
            <person name="Doust A.N."/>
            <person name="Tuskan G.A."/>
            <person name="Rokhsar D."/>
            <person name="Devos K.M."/>
        </authorList>
    </citation>
    <scope>NUCLEOTIDE SEQUENCE [LARGE SCALE GENOMIC DNA]</scope>
    <source>
        <strain evidence="10">cv. Yugu1</strain>
    </source>
</reference>
<dbReference type="PROSITE" id="PS00216">
    <property type="entry name" value="SUGAR_TRANSPORT_1"/>
    <property type="match status" value="1"/>
</dbReference>
<dbReference type="GO" id="GO:0016020">
    <property type="term" value="C:membrane"/>
    <property type="evidence" value="ECO:0000318"/>
    <property type="project" value="GO_Central"/>
</dbReference>
<dbReference type="Proteomes" id="UP000004995">
    <property type="component" value="Unassembled WGS sequence"/>
</dbReference>
<dbReference type="PRINTS" id="PR00171">
    <property type="entry name" value="SUGRTRNSPORT"/>
</dbReference>
<feature type="domain" description="Major facilitator superfamily (MFS) profile" evidence="8">
    <location>
        <begin position="44"/>
        <end position="426"/>
    </location>
</feature>
<comment type="subcellular location">
    <subcellularLocation>
        <location evidence="1">Membrane</location>
        <topology evidence="1">Multi-pass membrane protein</topology>
    </subcellularLocation>
</comment>
<dbReference type="OMA" id="YWCLDIG"/>
<feature type="transmembrane region" description="Helical" evidence="7">
    <location>
        <begin position="372"/>
        <end position="389"/>
    </location>
</feature>
<name>K3XRV7_SETIT</name>
<dbReference type="InterPro" id="IPR020846">
    <property type="entry name" value="MFS_dom"/>
</dbReference>
<dbReference type="EnsemblPlants" id="KQL03950">
    <property type="protein sequence ID" value="KQL03950"/>
    <property type="gene ID" value="SETIT_004653mg"/>
</dbReference>
<evidence type="ECO:0000256" key="6">
    <source>
        <dbReference type="ARBA" id="ARBA00023136"/>
    </source>
</evidence>
<evidence type="ECO:0000256" key="4">
    <source>
        <dbReference type="ARBA" id="ARBA00022692"/>
    </source>
</evidence>
<dbReference type="Gramene" id="KQL03950">
    <property type="protein sequence ID" value="KQL03950"/>
    <property type="gene ID" value="SETIT_004653mg"/>
</dbReference>
<feature type="transmembrane region" description="Helical" evidence="7">
    <location>
        <begin position="264"/>
        <end position="287"/>
    </location>
</feature>